<protein>
    <recommendedName>
        <fullName evidence="4">GTP cyclohydrolase 1</fullName>
        <ecNumber evidence="3">3.5.4.16</ecNumber>
    </recommendedName>
    <alternativeName>
        <fullName evidence="6">GTP cyclohydrolase I</fullName>
    </alternativeName>
</protein>
<feature type="compositionally biased region" description="Low complexity" evidence="7">
    <location>
        <begin position="435"/>
        <end position="476"/>
    </location>
</feature>
<gene>
    <name evidence="9" type="ORF">Agub_g6603</name>
</gene>
<dbReference type="InterPro" id="IPR020602">
    <property type="entry name" value="GTP_CycHdrlase_I_dom"/>
</dbReference>
<feature type="domain" description="GTP cyclohydrolase I" evidence="8">
    <location>
        <begin position="702"/>
        <end position="778"/>
    </location>
</feature>
<keyword evidence="10" id="KW-1185">Reference proteome</keyword>
<dbReference type="GO" id="GO:0046654">
    <property type="term" value="P:tetrahydrofolate biosynthetic process"/>
    <property type="evidence" value="ECO:0007669"/>
    <property type="project" value="InterPro"/>
</dbReference>
<evidence type="ECO:0000259" key="8">
    <source>
        <dbReference type="Pfam" id="PF01227"/>
    </source>
</evidence>
<dbReference type="EMBL" id="BMAR01000009">
    <property type="protein sequence ID" value="GFR45208.1"/>
    <property type="molecule type" value="Genomic_DNA"/>
</dbReference>
<dbReference type="InterPro" id="IPR043134">
    <property type="entry name" value="GTP-CH-I_N"/>
</dbReference>
<evidence type="ECO:0000313" key="9">
    <source>
        <dbReference type="EMBL" id="GFR45208.1"/>
    </source>
</evidence>
<dbReference type="GO" id="GO:0006729">
    <property type="term" value="P:tetrahydrobiopterin biosynthetic process"/>
    <property type="evidence" value="ECO:0007669"/>
    <property type="project" value="TreeGrafter"/>
</dbReference>
<evidence type="ECO:0000256" key="2">
    <source>
        <dbReference type="ARBA" id="ARBA00008085"/>
    </source>
</evidence>
<comment type="pathway">
    <text evidence="1">Cofactor biosynthesis; 7,8-dihydroneopterin triphosphate biosynthesis; 7,8-dihydroneopterin triphosphate from GTP: step 1/1.</text>
</comment>
<dbReference type="AlphaFoldDB" id="A0AAD3DP32"/>
<dbReference type="Proteomes" id="UP001054857">
    <property type="component" value="Unassembled WGS sequence"/>
</dbReference>
<evidence type="ECO:0000256" key="4">
    <source>
        <dbReference type="ARBA" id="ARBA00017272"/>
    </source>
</evidence>
<dbReference type="InterPro" id="IPR001474">
    <property type="entry name" value="GTP_CycHdrlase_I"/>
</dbReference>
<dbReference type="GO" id="GO:0005525">
    <property type="term" value="F:GTP binding"/>
    <property type="evidence" value="ECO:0007669"/>
    <property type="project" value="TreeGrafter"/>
</dbReference>
<accession>A0AAD3DP32</accession>
<dbReference type="PANTHER" id="PTHR11109:SF7">
    <property type="entry name" value="GTP CYCLOHYDROLASE 1"/>
    <property type="match status" value="1"/>
</dbReference>
<evidence type="ECO:0000256" key="6">
    <source>
        <dbReference type="ARBA" id="ARBA00030854"/>
    </source>
</evidence>
<dbReference type="GO" id="GO:0003934">
    <property type="term" value="F:GTP cyclohydrolase I activity"/>
    <property type="evidence" value="ECO:0007669"/>
    <property type="project" value="UniProtKB-EC"/>
</dbReference>
<dbReference type="Gene3D" id="1.10.286.10">
    <property type="match status" value="2"/>
</dbReference>
<proteinExistence type="inferred from homology"/>
<name>A0AAD3DP32_9CHLO</name>
<feature type="region of interest" description="Disordered" evidence="7">
    <location>
        <begin position="435"/>
        <end position="504"/>
    </location>
</feature>
<keyword evidence="5" id="KW-0378">Hydrolase</keyword>
<organism evidence="9 10">
    <name type="scientific">Astrephomene gubernaculifera</name>
    <dbReference type="NCBI Taxonomy" id="47775"/>
    <lineage>
        <taxon>Eukaryota</taxon>
        <taxon>Viridiplantae</taxon>
        <taxon>Chlorophyta</taxon>
        <taxon>core chlorophytes</taxon>
        <taxon>Chlorophyceae</taxon>
        <taxon>CS clade</taxon>
        <taxon>Chlamydomonadales</taxon>
        <taxon>Astrephomenaceae</taxon>
        <taxon>Astrephomene</taxon>
    </lineage>
</organism>
<dbReference type="GO" id="GO:0005737">
    <property type="term" value="C:cytoplasm"/>
    <property type="evidence" value="ECO:0007669"/>
    <property type="project" value="TreeGrafter"/>
</dbReference>
<feature type="domain" description="GTP cyclohydrolase I" evidence="8">
    <location>
        <begin position="41"/>
        <end position="206"/>
    </location>
</feature>
<evidence type="ECO:0000313" key="10">
    <source>
        <dbReference type="Proteomes" id="UP001054857"/>
    </source>
</evidence>
<dbReference type="Pfam" id="PF01227">
    <property type="entry name" value="GTP_cyclohydroI"/>
    <property type="match status" value="3"/>
</dbReference>
<dbReference type="GO" id="GO:0008270">
    <property type="term" value="F:zinc ion binding"/>
    <property type="evidence" value="ECO:0007669"/>
    <property type="project" value="TreeGrafter"/>
</dbReference>
<evidence type="ECO:0000256" key="5">
    <source>
        <dbReference type="ARBA" id="ARBA00022801"/>
    </source>
</evidence>
<evidence type="ECO:0000256" key="7">
    <source>
        <dbReference type="SAM" id="MobiDB-lite"/>
    </source>
</evidence>
<dbReference type="InterPro" id="IPR043133">
    <property type="entry name" value="GTP-CH-I_C/QueF"/>
</dbReference>
<dbReference type="PANTHER" id="PTHR11109">
    <property type="entry name" value="GTP CYCLOHYDROLASE I"/>
    <property type="match status" value="1"/>
</dbReference>
<dbReference type="SUPFAM" id="SSF55620">
    <property type="entry name" value="Tetrahydrobiopterin biosynthesis enzymes-like"/>
    <property type="match status" value="3"/>
</dbReference>
<comment type="caution">
    <text evidence="9">The sequence shown here is derived from an EMBL/GenBank/DDBJ whole genome shotgun (WGS) entry which is preliminary data.</text>
</comment>
<evidence type="ECO:0000256" key="1">
    <source>
        <dbReference type="ARBA" id="ARBA00005080"/>
    </source>
</evidence>
<sequence length="897" mass="92443">LSNIFKVVDDELYIVLFDEEHVILIRTMAPLVRDPEKLARMEQAVRVLIQGLGEDLEREGLRDTPKRVAKALLDCTHGYHQETSSTLGTALFHEPIVHYGGEGIVLVRDIDFASTNEETLLPFHGRCHVAYRPKAGVVLGLSKLARLTKQYAKRLQSQERLAVEVALALQQSLECHGVAVVLQARHLCSATRPEEHSNACVSGVFATKNSAQLEELLTLLSLDDLPATSILQLEQLPATLQPAASSNAPIIAGSGAALCGSSSVTVSSSSGSGQHPHMVDGGVPAPGTPDPSEKDTDGDSDDLGLGLEPSIPCGGGGSSSTIGVALAVCCSSSGDGDDGGACVTRPADAVEASSMGGCCSNPAPITSCEDVGGMGCGCCDAMEAAATVLLEEVGEDPHRRGLAGSARRYVAALLRSTAGYQQQLGLGLEAGGTGLHEQQQGQQSQQHQGGCCNGQQRHPQQERQGQQQELLQQQQDQGRDRGQGCSGAASEELAGSGGGECGLGSRAELQQRQHQARLVNGGAGSKTEVGAAAEAPFAGSLPGCGCCEVVGNGTCGSGAVEGDGMGTSGAREEGRAAGCRQEQAARLGANANGTSSLSCGEPKCQTSVSRAGTISSSEGPRTCDGDCGGAVAGAGCGLSQGGVGTLHVCGSPVFISCSRARHSACCPLVGTASDPAATEVGATPEASVSVEAPQLRLPLGSDAAMTMLRLPFTSQCEHHMLPFYGTLLVSYISPAATAVQQQLLPAAAVQRIVSMYTQRLQVQERITHQVADAVAALLLHQLQRLPAACQGGSLQEGSLTCGATQPAGSSCCHLLAGAGMAAGVGAGAKEEVEAAHVHVHVHGRRWGVMVVCDAAHMCMVARGVENHSGSTTTVAVRGVFGERAELRRRVLRAFRKQ</sequence>
<feature type="non-terminal residue" evidence="9">
    <location>
        <position position="1"/>
    </location>
</feature>
<comment type="similarity">
    <text evidence="2">Belongs to the GTP cyclohydrolase I family.</text>
</comment>
<dbReference type="EC" id="3.5.4.16" evidence="3"/>
<feature type="domain" description="GTP cyclohydrolase I" evidence="8">
    <location>
        <begin position="846"/>
        <end position="893"/>
    </location>
</feature>
<reference evidence="9 10" key="1">
    <citation type="journal article" date="2021" name="Sci. Rep.">
        <title>Genome sequencing of the multicellular alga Astrephomene provides insights into convergent evolution of germ-soma differentiation.</title>
        <authorList>
            <person name="Yamashita S."/>
            <person name="Yamamoto K."/>
            <person name="Matsuzaki R."/>
            <person name="Suzuki S."/>
            <person name="Yamaguchi H."/>
            <person name="Hirooka S."/>
            <person name="Minakuchi Y."/>
            <person name="Miyagishima S."/>
            <person name="Kawachi M."/>
            <person name="Toyoda A."/>
            <person name="Nozaki H."/>
        </authorList>
    </citation>
    <scope>NUCLEOTIDE SEQUENCE [LARGE SCALE GENOMIC DNA]</scope>
    <source>
        <strain evidence="9 10">NIES-4017</strain>
    </source>
</reference>
<evidence type="ECO:0000256" key="3">
    <source>
        <dbReference type="ARBA" id="ARBA00012715"/>
    </source>
</evidence>
<feature type="region of interest" description="Disordered" evidence="7">
    <location>
        <begin position="267"/>
        <end position="310"/>
    </location>
</feature>
<dbReference type="Gene3D" id="3.30.1130.10">
    <property type="match status" value="2"/>
</dbReference>